<name>A0ABP1DU90_9APHY</name>
<evidence type="ECO:0000256" key="6">
    <source>
        <dbReference type="SAM" id="MobiDB-lite"/>
    </source>
</evidence>
<dbReference type="PROSITE" id="PS50157">
    <property type="entry name" value="ZINC_FINGER_C2H2_2"/>
    <property type="match status" value="1"/>
</dbReference>
<evidence type="ECO:0000259" key="7">
    <source>
        <dbReference type="PROSITE" id="PS50157"/>
    </source>
</evidence>
<dbReference type="InterPro" id="IPR013087">
    <property type="entry name" value="Znf_C2H2_type"/>
</dbReference>
<keyword evidence="2" id="KW-0677">Repeat</keyword>
<feature type="region of interest" description="Disordered" evidence="6">
    <location>
        <begin position="1"/>
        <end position="28"/>
    </location>
</feature>
<dbReference type="Proteomes" id="UP001497453">
    <property type="component" value="Chromosome 6"/>
</dbReference>
<feature type="domain" description="C2H2-type" evidence="7">
    <location>
        <begin position="65"/>
        <end position="92"/>
    </location>
</feature>
<dbReference type="SUPFAM" id="SSF57667">
    <property type="entry name" value="beta-beta-alpha zinc fingers"/>
    <property type="match status" value="1"/>
</dbReference>
<reference evidence="9" key="1">
    <citation type="submission" date="2024-04" db="EMBL/GenBank/DDBJ databases">
        <authorList>
            <person name="Shaw F."/>
            <person name="Minotto A."/>
        </authorList>
    </citation>
    <scope>NUCLEOTIDE SEQUENCE [LARGE SCALE GENOMIC DNA]</scope>
</reference>
<dbReference type="PROSITE" id="PS00028">
    <property type="entry name" value="ZINC_FINGER_C2H2_1"/>
    <property type="match status" value="1"/>
</dbReference>
<evidence type="ECO:0000313" key="9">
    <source>
        <dbReference type="Proteomes" id="UP001497453"/>
    </source>
</evidence>
<protein>
    <recommendedName>
        <fullName evidence="7">C2H2-type domain-containing protein</fullName>
    </recommendedName>
</protein>
<keyword evidence="3 5" id="KW-0863">Zinc-finger</keyword>
<gene>
    <name evidence="8" type="ORF">GFSPODELE1_LOCUS7998</name>
</gene>
<dbReference type="PANTHER" id="PTHR19818:SF139">
    <property type="entry name" value="PAIR-RULE PROTEIN ODD-PAIRED"/>
    <property type="match status" value="1"/>
</dbReference>
<keyword evidence="1" id="KW-0479">Metal-binding</keyword>
<dbReference type="Gene3D" id="3.30.160.60">
    <property type="entry name" value="Classic Zinc Finger"/>
    <property type="match status" value="1"/>
</dbReference>
<evidence type="ECO:0000256" key="1">
    <source>
        <dbReference type="ARBA" id="ARBA00022723"/>
    </source>
</evidence>
<evidence type="ECO:0000256" key="3">
    <source>
        <dbReference type="ARBA" id="ARBA00022771"/>
    </source>
</evidence>
<feature type="compositionally biased region" description="Polar residues" evidence="6">
    <location>
        <begin position="148"/>
        <end position="157"/>
    </location>
</feature>
<dbReference type="PANTHER" id="PTHR19818">
    <property type="entry name" value="ZINC FINGER PROTEIN ZIC AND GLI"/>
    <property type="match status" value="1"/>
</dbReference>
<feature type="compositionally biased region" description="Low complexity" evidence="6">
    <location>
        <begin position="211"/>
        <end position="224"/>
    </location>
</feature>
<keyword evidence="9" id="KW-1185">Reference proteome</keyword>
<proteinExistence type="predicted"/>
<dbReference type="EMBL" id="OZ037949">
    <property type="protein sequence ID" value="CAL1710779.1"/>
    <property type="molecule type" value="Genomic_DNA"/>
</dbReference>
<feature type="region of interest" description="Disordered" evidence="6">
    <location>
        <begin position="126"/>
        <end position="176"/>
    </location>
</feature>
<dbReference type="InterPro" id="IPR036236">
    <property type="entry name" value="Znf_C2H2_sf"/>
</dbReference>
<feature type="compositionally biased region" description="Basic residues" evidence="6">
    <location>
        <begin position="7"/>
        <end position="24"/>
    </location>
</feature>
<evidence type="ECO:0000256" key="4">
    <source>
        <dbReference type="ARBA" id="ARBA00022833"/>
    </source>
</evidence>
<evidence type="ECO:0000313" key="8">
    <source>
        <dbReference type="EMBL" id="CAL1710779.1"/>
    </source>
</evidence>
<keyword evidence="4" id="KW-0862">Zinc</keyword>
<feature type="region of interest" description="Disordered" evidence="6">
    <location>
        <begin position="205"/>
        <end position="224"/>
    </location>
</feature>
<accession>A0ABP1DU90</accession>
<dbReference type="InterPro" id="IPR050329">
    <property type="entry name" value="GLI_C2H2-zinc-finger"/>
</dbReference>
<dbReference type="SMART" id="SM00355">
    <property type="entry name" value="ZnF_C2H2"/>
    <property type="match status" value="2"/>
</dbReference>
<organism evidence="8 9">
    <name type="scientific">Somion occarium</name>
    <dbReference type="NCBI Taxonomy" id="3059160"/>
    <lineage>
        <taxon>Eukaryota</taxon>
        <taxon>Fungi</taxon>
        <taxon>Dikarya</taxon>
        <taxon>Basidiomycota</taxon>
        <taxon>Agaricomycotina</taxon>
        <taxon>Agaricomycetes</taxon>
        <taxon>Polyporales</taxon>
        <taxon>Cerrenaceae</taxon>
        <taxon>Somion</taxon>
    </lineage>
</organism>
<evidence type="ECO:0000256" key="2">
    <source>
        <dbReference type="ARBA" id="ARBA00022737"/>
    </source>
</evidence>
<evidence type="ECO:0000256" key="5">
    <source>
        <dbReference type="PROSITE-ProRule" id="PRU00042"/>
    </source>
</evidence>
<sequence length="261" mass="28592">MATAKAGKSKRKSMSKPKTKRAKATKTNTIIPEDSVQCGECLLWISRKSDMGRHRKKHREIDDTHTCEFCGKKFRQRSNMVIHRRQHTGEKPLVCGMPIPASKRAPARKCQKCFADPAVRLKHKVKDHGYTPKPTRPRNAGLPMPKLASSTQASSRGTSRKKTQVEGPIAGPSSVASAMPTFDPALLEAVSGLQLLHRRAVVSPSPPPLYASPSPSYASPSPYTTPSPRFSLDGYTLRPATWSTEECLSGVSSASLRHILN</sequence>